<dbReference type="Gene3D" id="3.40.50.12780">
    <property type="entry name" value="N-terminal domain of ligase-like"/>
    <property type="match status" value="1"/>
</dbReference>
<dbReference type="SUPFAM" id="SSF56801">
    <property type="entry name" value="Acetyl-CoA synthetase-like"/>
    <property type="match status" value="1"/>
</dbReference>
<dbReference type="PANTHER" id="PTHR22754">
    <property type="entry name" value="DISCO-INTERACTING PROTEIN 2 DIP2 -RELATED"/>
    <property type="match status" value="1"/>
</dbReference>
<comment type="similarity">
    <text evidence="1">Belongs to the ATP-dependent AMP-binding enzyme family.</text>
</comment>
<evidence type="ECO:0000313" key="4">
    <source>
        <dbReference type="Proteomes" id="UP001460888"/>
    </source>
</evidence>
<evidence type="ECO:0000259" key="2">
    <source>
        <dbReference type="PROSITE" id="PS50075"/>
    </source>
</evidence>
<protein>
    <submittedName>
        <fullName evidence="3">AMP-dependent synthetase and ligase</fullName>
    </submittedName>
</protein>
<dbReference type="Pfam" id="PF00550">
    <property type="entry name" value="PP-binding"/>
    <property type="match status" value="1"/>
</dbReference>
<dbReference type="InterPro" id="IPR042099">
    <property type="entry name" value="ANL_N_sf"/>
</dbReference>
<dbReference type="PROSITE" id="PS00455">
    <property type="entry name" value="AMP_BINDING"/>
    <property type="match status" value="1"/>
</dbReference>
<dbReference type="InterPro" id="IPR009081">
    <property type="entry name" value="PP-bd_ACP"/>
</dbReference>
<feature type="domain" description="Carrier" evidence="2">
    <location>
        <begin position="572"/>
        <end position="647"/>
    </location>
</feature>
<dbReference type="Gene3D" id="1.10.1200.10">
    <property type="entry name" value="ACP-like"/>
    <property type="match status" value="1"/>
</dbReference>
<dbReference type="Proteomes" id="UP001460888">
    <property type="component" value="Unassembled WGS sequence"/>
</dbReference>
<dbReference type="Pfam" id="PF00501">
    <property type="entry name" value="AMP-binding"/>
    <property type="match status" value="1"/>
</dbReference>
<dbReference type="Gene3D" id="3.30.300.30">
    <property type="match status" value="1"/>
</dbReference>
<dbReference type="GO" id="GO:0016874">
    <property type="term" value="F:ligase activity"/>
    <property type="evidence" value="ECO:0007669"/>
    <property type="project" value="UniProtKB-KW"/>
</dbReference>
<dbReference type="EMBL" id="APND01000003">
    <property type="protein sequence ID" value="MES1929849.1"/>
    <property type="molecule type" value="Genomic_DNA"/>
</dbReference>
<comment type="caution">
    <text evidence="3">The sequence shown here is derived from an EMBL/GenBank/DDBJ whole genome shotgun (WGS) entry which is preliminary data.</text>
</comment>
<reference evidence="3 4" key="1">
    <citation type="submission" date="2013-03" db="EMBL/GenBank/DDBJ databases">
        <title>Salinisphaera dokdonensis CL-ES53 Genome Sequencing.</title>
        <authorList>
            <person name="Li C."/>
            <person name="Lai Q."/>
            <person name="Shao Z."/>
        </authorList>
    </citation>
    <scope>NUCLEOTIDE SEQUENCE [LARGE SCALE GENOMIC DNA]</scope>
    <source>
        <strain evidence="3 4">CL-ES53</strain>
    </source>
</reference>
<keyword evidence="3" id="KW-0436">Ligase</keyword>
<proteinExistence type="inferred from homology"/>
<evidence type="ECO:0000313" key="3">
    <source>
        <dbReference type="EMBL" id="MES1929849.1"/>
    </source>
</evidence>
<evidence type="ECO:0000256" key="1">
    <source>
        <dbReference type="ARBA" id="ARBA00006432"/>
    </source>
</evidence>
<dbReference type="InterPro" id="IPR045851">
    <property type="entry name" value="AMP-bd_C_sf"/>
</dbReference>
<gene>
    <name evidence="3" type="ORF">SADO_11344</name>
</gene>
<keyword evidence="4" id="KW-1185">Reference proteome</keyword>
<name>A0ABV2B1U0_9GAMM</name>
<dbReference type="SUPFAM" id="SSF47336">
    <property type="entry name" value="ACP-like"/>
    <property type="match status" value="1"/>
</dbReference>
<dbReference type="InterPro" id="IPR036736">
    <property type="entry name" value="ACP-like_sf"/>
</dbReference>
<dbReference type="PROSITE" id="PS50075">
    <property type="entry name" value="CARRIER"/>
    <property type="match status" value="1"/>
</dbReference>
<dbReference type="PANTHER" id="PTHR22754:SF32">
    <property type="entry name" value="DISCO-INTERACTING PROTEIN 2"/>
    <property type="match status" value="1"/>
</dbReference>
<dbReference type="InterPro" id="IPR000873">
    <property type="entry name" value="AMP-dep_synth/lig_dom"/>
</dbReference>
<dbReference type="RefSeq" id="WP_353111469.1">
    <property type="nucleotide sequence ID" value="NZ_APND01000003.1"/>
</dbReference>
<sequence length="650" mass="69537">MSSFTTLADALDAQVGSPNEIGFIDGSHEERGLSYRQLAQAAERQLAVLQTLGAKPGDPVILFVEDNLRFLQFFWAGIYGGLVPVPIAAGASDAHLEKLIKVWRHLDEPRVVAAPKHLERARSWLEDRGDEAASARLAGRALSDEPPSVDTPAVRAPLAPEDTAFIQFSSGSTGDPKGVVLTHANLLANIAAISEGSRFAADEIAVSWMPLTHDMGLIGFHLTLLCHGFTHYLMAPELFARRPLLWLEKAAEKQATLLCSPNFGYRHTLKAIAAKGLPALDLSAVRLIYNGAEPIAPALAREFLTTLAPTGLCEDAMFPVYGLAEASLAVTFPPAGAGLRSLSVARGELGVGDVVRFDRSDAALELVCLGQPVQGTEVCIADDERRVVAADVVGRVWIRGANVTAGYHANAAANCAALADEGWLDTGDLGFMHDGELLITGRAKEILFVNGQNHYPQDLEALAQTLDGIEPNKVAAAGVRAPGAQADELVFFVIYRGRLADFVPLARSLTAHINQRAGLVVAHVLPVRQIPRTTSGKPRRAQLARDYAQGAFAAIASELAALMAAPAPPEADGATDLARQLKTICDEVVPKRNIGLDDDLFESGLSSLELAQIHEGIEEHWPDRLDMTDLFEYPTINALAAYLQGETVAA</sequence>
<dbReference type="InterPro" id="IPR020845">
    <property type="entry name" value="AMP-binding_CS"/>
</dbReference>
<accession>A0ABV2B1U0</accession>
<organism evidence="3 4">
    <name type="scientific">Salinisphaera dokdonensis CL-ES53</name>
    <dbReference type="NCBI Taxonomy" id="1304272"/>
    <lineage>
        <taxon>Bacteria</taxon>
        <taxon>Pseudomonadati</taxon>
        <taxon>Pseudomonadota</taxon>
        <taxon>Gammaproteobacteria</taxon>
        <taxon>Salinisphaerales</taxon>
        <taxon>Salinisphaeraceae</taxon>
        <taxon>Salinisphaera</taxon>
    </lineage>
</organism>